<accession>A0A1C1D052</accession>
<name>A0A1C1D052_9EURO</name>
<sequence>MDAETKALILKGRHPAQIHLPREYSVAWRVRDIPRSIRHLQKEWEERFDRYEAGELDALDRKPPKLEAEEAPRPTLRRINRRLPLKNRTAIRRGYFEHPALRNEFEVTCVLDYHTFAFDRTEFYPCNNPTCQLHMRCGMGVMPNPKNKAWQILNLDGSKNSTHVSKKTSSGLALKWLKRL</sequence>
<dbReference type="AlphaFoldDB" id="A0A1C1D052"/>
<dbReference type="EMBL" id="LGRB01000006">
    <property type="protein sequence ID" value="OCT54137.1"/>
    <property type="molecule type" value="Genomic_DNA"/>
</dbReference>
<comment type="caution">
    <text evidence="1">The sequence shown here is derived from an EMBL/GenBank/DDBJ whole genome shotgun (WGS) entry which is preliminary data.</text>
</comment>
<reference evidence="2" key="1">
    <citation type="submission" date="2015-07" db="EMBL/GenBank/DDBJ databases">
        <authorList>
            <person name="Teixeira M.M."/>
            <person name="Souza R.C."/>
            <person name="Almeida L.G."/>
            <person name="Vicente V.A."/>
            <person name="de Hoog S."/>
            <person name="Bocca A.L."/>
            <person name="de Almeida S.R."/>
            <person name="Vasconcelos A.T."/>
            <person name="Felipe M.S."/>
        </authorList>
    </citation>
    <scope>NUCLEOTIDE SEQUENCE [LARGE SCALE GENOMIC DNA]</scope>
    <source>
        <strain evidence="2">KSF</strain>
    </source>
</reference>
<dbReference type="Proteomes" id="UP000094526">
    <property type="component" value="Unassembled WGS sequence"/>
</dbReference>
<dbReference type="VEuPathDB" id="FungiDB:G647_02560"/>
<keyword evidence="2" id="KW-1185">Reference proteome</keyword>
<evidence type="ECO:0000313" key="1">
    <source>
        <dbReference type="EMBL" id="OCT54137.1"/>
    </source>
</evidence>
<organism evidence="1 2">
    <name type="scientific">Cladophialophora carrionii</name>
    <dbReference type="NCBI Taxonomy" id="86049"/>
    <lineage>
        <taxon>Eukaryota</taxon>
        <taxon>Fungi</taxon>
        <taxon>Dikarya</taxon>
        <taxon>Ascomycota</taxon>
        <taxon>Pezizomycotina</taxon>
        <taxon>Eurotiomycetes</taxon>
        <taxon>Chaetothyriomycetidae</taxon>
        <taxon>Chaetothyriales</taxon>
        <taxon>Herpotrichiellaceae</taxon>
        <taxon>Cladophialophora</taxon>
    </lineage>
</organism>
<dbReference type="VEuPathDB" id="FungiDB:CLCR_00202"/>
<gene>
    <name evidence="1" type="ORF">CLCR_00202</name>
</gene>
<protein>
    <submittedName>
        <fullName evidence="1">Uncharacterized protein</fullName>
    </submittedName>
</protein>
<proteinExistence type="predicted"/>
<evidence type="ECO:0000313" key="2">
    <source>
        <dbReference type="Proteomes" id="UP000094526"/>
    </source>
</evidence>
<dbReference type="OrthoDB" id="19232at2759"/>